<feature type="region of interest" description="Disordered" evidence="1">
    <location>
        <begin position="573"/>
        <end position="602"/>
    </location>
</feature>
<feature type="compositionally biased region" description="Basic and acidic residues" evidence="1">
    <location>
        <begin position="342"/>
        <end position="351"/>
    </location>
</feature>
<feature type="region of interest" description="Disordered" evidence="1">
    <location>
        <begin position="160"/>
        <end position="230"/>
    </location>
</feature>
<dbReference type="Proteomes" id="UP001303373">
    <property type="component" value="Chromosome 9"/>
</dbReference>
<accession>A0AAQ3RDC4</accession>
<feature type="region of interest" description="Disordered" evidence="1">
    <location>
        <begin position="313"/>
        <end position="393"/>
    </location>
</feature>
<sequence length="657" mass="73132">MKRKFSLDAVKGLFQTDIVKESTPIQPYSHLLPPKSVRPPLPPAIDAELRAICTFIVNDLKAGSGYFVEKPASNYVSVKNSAPHRPQTTTGLCKSLSRQQLSETYNFDGMLDGSLDPMMYRYKPTVAVKDIFKNEPDLLTFSQRSAQLRAEQLMGSRPTAALSPMANENPAQHASSSVPTKHTARAYSLEMSTSSPATDPTGSPWSDKGSTAITSAEFSPDRGSKRTSSQAIFSGLESDSFSKIKVIESDCVRPKTENQMKTARALIESATLTQASQFTKVITRKPVPTQQNYTQPHPTITNASQEYRSNLPHAETSQSYHQVRTTSRNSRSRTRTPVGSQQDRDASEGRASRSVTRASDRARSISRGVKEYFRPSRPSSPQRNEQSRKSSIDTRPLKSYRWYSKESYRSRSEAPDQSGFAHHECMELNRTLPPLPSLDTWKSDENTPAPTMTTKAKSKSKLDLRGAFVAGSGNRQAPAVLRKPGKGNHIISQYVSSSAKSPIGGQMLSSRTVVTPSSAPSGPQQMPIRQLRKTDSLAHLDNPPRPSGPVTTEQSAPEADVWTIYDFRDAAREPTTHGLSTEEHDRMYSRKSQHTAERSSTLPLHSVEANEQKAIKWKWWQTKSGEREKQQRGKKRYDQPEPWMDDTMLSGSHTSVW</sequence>
<feature type="region of interest" description="Disordered" evidence="1">
    <location>
        <begin position="500"/>
        <end position="527"/>
    </location>
</feature>
<gene>
    <name evidence="2" type="ORF">R9X50_00573100</name>
</gene>
<feature type="region of interest" description="Disordered" evidence="1">
    <location>
        <begin position="537"/>
        <end position="556"/>
    </location>
</feature>
<feature type="compositionally biased region" description="Polar residues" evidence="1">
    <location>
        <begin position="507"/>
        <end position="524"/>
    </location>
</feature>
<evidence type="ECO:0000256" key="1">
    <source>
        <dbReference type="SAM" id="MobiDB-lite"/>
    </source>
</evidence>
<feature type="region of interest" description="Disordered" evidence="1">
    <location>
        <begin position="619"/>
        <end position="657"/>
    </location>
</feature>
<feature type="compositionally biased region" description="Polar residues" evidence="1">
    <location>
        <begin position="190"/>
        <end position="217"/>
    </location>
</feature>
<feature type="compositionally biased region" description="Basic and acidic residues" evidence="1">
    <location>
        <begin position="358"/>
        <end position="374"/>
    </location>
</feature>
<organism evidence="2 3">
    <name type="scientific">Acrodontium crateriforme</name>
    <dbReference type="NCBI Taxonomy" id="150365"/>
    <lineage>
        <taxon>Eukaryota</taxon>
        <taxon>Fungi</taxon>
        <taxon>Dikarya</taxon>
        <taxon>Ascomycota</taxon>
        <taxon>Pezizomycotina</taxon>
        <taxon>Dothideomycetes</taxon>
        <taxon>Dothideomycetidae</taxon>
        <taxon>Mycosphaerellales</taxon>
        <taxon>Teratosphaeriaceae</taxon>
        <taxon>Acrodontium</taxon>
    </lineage>
</organism>
<feature type="compositionally biased region" description="Basic and acidic residues" evidence="1">
    <location>
        <begin position="573"/>
        <end position="588"/>
    </location>
</feature>
<proteinExistence type="predicted"/>
<dbReference type="AlphaFoldDB" id="A0AAQ3RDC4"/>
<feature type="compositionally biased region" description="Polar residues" evidence="1">
    <location>
        <begin position="169"/>
        <end position="180"/>
    </location>
</feature>
<reference evidence="2 3" key="1">
    <citation type="submission" date="2023-11" db="EMBL/GenBank/DDBJ databases">
        <title>An acidophilic fungus is an integral part of prey digestion in a carnivorous sundew plant.</title>
        <authorList>
            <person name="Tsai I.J."/>
        </authorList>
    </citation>
    <scope>NUCLEOTIDE SEQUENCE [LARGE SCALE GENOMIC DNA]</scope>
    <source>
        <strain evidence="2">169a</strain>
    </source>
</reference>
<evidence type="ECO:0000313" key="3">
    <source>
        <dbReference type="Proteomes" id="UP001303373"/>
    </source>
</evidence>
<dbReference type="EMBL" id="CP138588">
    <property type="protein sequence ID" value="WPH02863.1"/>
    <property type="molecule type" value="Genomic_DNA"/>
</dbReference>
<keyword evidence="3" id="KW-1185">Reference proteome</keyword>
<protein>
    <submittedName>
        <fullName evidence="2">Uncharacterized protein</fullName>
    </submittedName>
</protein>
<feature type="compositionally biased region" description="Basic and acidic residues" evidence="1">
    <location>
        <begin position="624"/>
        <end position="639"/>
    </location>
</feature>
<evidence type="ECO:0000313" key="2">
    <source>
        <dbReference type="EMBL" id="WPH02863.1"/>
    </source>
</evidence>
<name>A0AAQ3RDC4_9PEZI</name>